<dbReference type="AlphaFoldDB" id="A0A7N0UBM5"/>
<dbReference type="InterPro" id="IPR045026">
    <property type="entry name" value="LIMYB"/>
</dbReference>
<evidence type="ECO:0000313" key="2">
    <source>
        <dbReference type="EnsemblPlants" id="Kaladp0059s0057.1.v1.1"/>
    </source>
</evidence>
<accession>A0A7N0UBM5</accession>
<sequence>MEADEGNRRKSLPSKCKASWGPQFQRIFVDLCVEQIYAGNKPKTHFTRDGWRNIVDSFRDQTGCCYDKKQLKNHWDVMKKQWKIWSKLIADGAMKWNPHNHKFGASQEDWETYLKDHPEASPFRFKELELADKMDVIFEGIDFREEYESPPGRKRQAEASSVAHFTKSQDHQVGKIPRLDNTLLSCRQARGARHDKRVDGVLDVESRSAVTVQSVRSGSNSYSIGECIECLDGMEEMEPGGELYLFALDLFLKKEYREIFLQLKNPTIKLAWLTRQQSLRPI</sequence>
<dbReference type="PANTHER" id="PTHR47584">
    <property type="match status" value="1"/>
</dbReference>
<name>A0A7N0UBM5_KALFE</name>
<evidence type="ECO:0000259" key="1">
    <source>
        <dbReference type="Pfam" id="PF12776"/>
    </source>
</evidence>
<dbReference type="PANTHER" id="PTHR47584:SF17">
    <property type="entry name" value="MYB_SANT-LIKE DNA-BINDING DOMAIN PROTEIN"/>
    <property type="match status" value="1"/>
</dbReference>
<evidence type="ECO:0000313" key="3">
    <source>
        <dbReference type="Proteomes" id="UP000594263"/>
    </source>
</evidence>
<dbReference type="Gramene" id="Kaladp0059s0057.1.v1.1">
    <property type="protein sequence ID" value="Kaladp0059s0057.1.v1.1"/>
    <property type="gene ID" value="Kaladp0059s0057.v1.1"/>
</dbReference>
<organism evidence="2 3">
    <name type="scientific">Kalanchoe fedtschenkoi</name>
    <name type="common">Lavender scallops</name>
    <name type="synonym">South American air plant</name>
    <dbReference type="NCBI Taxonomy" id="63787"/>
    <lineage>
        <taxon>Eukaryota</taxon>
        <taxon>Viridiplantae</taxon>
        <taxon>Streptophyta</taxon>
        <taxon>Embryophyta</taxon>
        <taxon>Tracheophyta</taxon>
        <taxon>Spermatophyta</taxon>
        <taxon>Magnoliopsida</taxon>
        <taxon>eudicotyledons</taxon>
        <taxon>Gunneridae</taxon>
        <taxon>Pentapetalae</taxon>
        <taxon>Saxifragales</taxon>
        <taxon>Crassulaceae</taxon>
        <taxon>Kalanchoe</taxon>
    </lineage>
</organism>
<dbReference type="EnsemblPlants" id="Kaladp0059s0057.1.v1.1">
    <property type="protein sequence ID" value="Kaladp0059s0057.1.v1.1"/>
    <property type="gene ID" value="Kaladp0059s0057.v1.1"/>
</dbReference>
<feature type="domain" description="Myb/SANT-like" evidence="1">
    <location>
        <begin position="19"/>
        <end position="113"/>
    </location>
</feature>
<dbReference type="InterPro" id="IPR024752">
    <property type="entry name" value="Myb/SANT-like_dom"/>
</dbReference>
<dbReference type="OMA" id="ATWTHAI"/>
<protein>
    <recommendedName>
        <fullName evidence="1">Myb/SANT-like domain-containing protein</fullName>
    </recommendedName>
</protein>
<dbReference type="Pfam" id="PF12776">
    <property type="entry name" value="Myb_DNA-bind_3"/>
    <property type="match status" value="1"/>
</dbReference>
<keyword evidence="3" id="KW-1185">Reference proteome</keyword>
<dbReference type="Proteomes" id="UP000594263">
    <property type="component" value="Unplaced"/>
</dbReference>
<proteinExistence type="predicted"/>
<reference evidence="2" key="1">
    <citation type="submission" date="2021-01" db="UniProtKB">
        <authorList>
            <consortium name="EnsemblPlants"/>
        </authorList>
    </citation>
    <scope>IDENTIFICATION</scope>
</reference>